<dbReference type="Gene3D" id="1.20.1600.10">
    <property type="entry name" value="Outer membrane efflux proteins (OEP)"/>
    <property type="match status" value="1"/>
</dbReference>
<feature type="coiled-coil region" evidence="3">
    <location>
        <begin position="398"/>
        <end position="425"/>
    </location>
</feature>
<evidence type="ECO:0000256" key="2">
    <source>
        <dbReference type="RuleBase" id="RU362097"/>
    </source>
</evidence>
<keyword evidence="3" id="KW-0175">Coiled coil</keyword>
<evidence type="ECO:0000313" key="6">
    <source>
        <dbReference type="Proteomes" id="UP000220629"/>
    </source>
</evidence>
<keyword evidence="2" id="KW-0564">Palmitate</keyword>
<dbReference type="NCBIfam" id="TIGR01845">
    <property type="entry name" value="outer_NodT"/>
    <property type="match status" value="1"/>
</dbReference>
<dbReference type="GO" id="GO:0005886">
    <property type="term" value="C:plasma membrane"/>
    <property type="evidence" value="ECO:0007669"/>
    <property type="project" value="UniProtKB-SubCell"/>
</dbReference>
<comment type="subcellular location">
    <subcellularLocation>
        <location evidence="2">Cell membrane</location>
        <topology evidence="2">Lipid-anchor</topology>
    </subcellularLocation>
</comment>
<feature type="region of interest" description="Disordered" evidence="4">
    <location>
        <begin position="504"/>
        <end position="529"/>
    </location>
</feature>
<dbReference type="EMBL" id="PDDY01000001">
    <property type="protein sequence ID" value="PEH43396.1"/>
    <property type="molecule type" value="Genomic_DNA"/>
</dbReference>
<reference evidence="6" key="1">
    <citation type="submission" date="2017-09" db="EMBL/GenBank/DDBJ databases">
        <title>FDA dAtabase for Regulatory Grade micrObial Sequences (FDA-ARGOS): Supporting development and validation of Infectious Disease Dx tests.</title>
        <authorList>
            <person name="Minogue T."/>
            <person name="Wolcott M."/>
            <person name="Wasieloski L."/>
            <person name="Aguilar W."/>
            <person name="Moore D."/>
            <person name="Tallon L."/>
            <person name="Sadzewicz L."/>
            <person name="Ott S."/>
            <person name="Zhao X."/>
            <person name="Nagaraj S."/>
            <person name="Vavikolanu K."/>
            <person name="Aluvathingal J."/>
            <person name="Nadendla S."/>
            <person name="Sichtig H."/>
        </authorList>
    </citation>
    <scope>NUCLEOTIDE SEQUENCE [LARGE SCALE GENOMIC DNA]</scope>
    <source>
        <strain evidence="6">FDAARGOS_390</strain>
    </source>
</reference>
<gene>
    <name evidence="5" type="ORF">CRM94_15265</name>
</gene>
<evidence type="ECO:0000313" key="5">
    <source>
        <dbReference type="EMBL" id="PEH43396.1"/>
    </source>
</evidence>
<comment type="similarity">
    <text evidence="1 2">Belongs to the outer membrane factor (OMF) (TC 1.B.17) family.</text>
</comment>
<feature type="region of interest" description="Disordered" evidence="4">
    <location>
        <begin position="133"/>
        <end position="156"/>
    </location>
</feature>
<comment type="caution">
    <text evidence="5">The sequence shown here is derived from an EMBL/GenBank/DDBJ whole genome shotgun (WGS) entry which is preliminary data.</text>
</comment>
<dbReference type="Pfam" id="PF02321">
    <property type="entry name" value="OEP"/>
    <property type="match status" value="2"/>
</dbReference>
<keyword evidence="2" id="KW-0449">Lipoprotein</keyword>
<organism evidence="5 6">
    <name type="scientific">Burkholderia gladioli</name>
    <name type="common">Pseudomonas marginata</name>
    <name type="synonym">Phytomonas marginata</name>
    <dbReference type="NCBI Taxonomy" id="28095"/>
    <lineage>
        <taxon>Bacteria</taxon>
        <taxon>Pseudomonadati</taxon>
        <taxon>Pseudomonadota</taxon>
        <taxon>Betaproteobacteria</taxon>
        <taxon>Burkholderiales</taxon>
        <taxon>Burkholderiaceae</taxon>
        <taxon>Burkholderia</taxon>
    </lineage>
</organism>
<evidence type="ECO:0000256" key="3">
    <source>
        <dbReference type="SAM" id="Coils"/>
    </source>
</evidence>
<dbReference type="InterPro" id="IPR003423">
    <property type="entry name" value="OMP_efflux"/>
</dbReference>
<dbReference type="InterPro" id="IPR010131">
    <property type="entry name" value="MdtP/NodT-like"/>
</dbReference>
<sequence>MAPRIRPAVAGLNRARRGMRREPARALRAARALALVLLAGQLAGCMLGPDYRRPDAGALGIPEAWHATLPHGGSLVELSEWWRRFDDPALSALIAAAQADNPNIDAAVARVREARAIRRGSLAPLLPQLNASGSFERSNGNTQAVTSNDVSQPQSLQESELNTTRGALEASWEIDLFGRRRRAVQAESARSDAAVDDWHDARVSVAADVADNYAALRECEALLEARRDEQRSRERSDALARLRVQAGFLSPTDAELPIASVAEGRNALVQQASQCELDRNALTALTGMARGPLDTLLKPGYARMLVPRDGAIVALPASSIEQRPDVRSAERAVAAASAEIGEARAARFPQLSLTGSIEVDRYHITGQSLTLHPWAFGPSLSLPVFDGGSGAANERAARARYESAMANYRGKVRQAVNEVENALTRVDASVELERSAVESERHYRLYSEATDRQFQAGSRDVLDVETARGQLIASTQSVAVARLERAQAWIALYRAIGGGWQEPDPALALAQPTDPGHQDGKQGGTTLTP</sequence>
<proteinExistence type="inferred from homology"/>
<dbReference type="AlphaFoldDB" id="A0A2A7SIQ3"/>
<dbReference type="GO" id="GO:0015562">
    <property type="term" value="F:efflux transmembrane transporter activity"/>
    <property type="evidence" value="ECO:0007669"/>
    <property type="project" value="InterPro"/>
</dbReference>
<keyword evidence="2" id="KW-0472">Membrane</keyword>
<dbReference type="PANTHER" id="PTHR30203">
    <property type="entry name" value="OUTER MEMBRANE CATION EFFLUX PROTEIN"/>
    <property type="match status" value="1"/>
</dbReference>
<dbReference type="PANTHER" id="PTHR30203:SF25">
    <property type="entry name" value="OUTER MEMBRANE PROTEIN-RELATED"/>
    <property type="match status" value="1"/>
</dbReference>
<name>A0A2A7SIQ3_BURGA</name>
<keyword evidence="2" id="KW-1134">Transmembrane beta strand</keyword>
<evidence type="ECO:0000256" key="1">
    <source>
        <dbReference type="ARBA" id="ARBA00007613"/>
    </source>
</evidence>
<protein>
    <submittedName>
        <fullName evidence="5">RND transporter</fullName>
    </submittedName>
</protein>
<dbReference type="Gene3D" id="2.20.200.10">
    <property type="entry name" value="Outer membrane efflux proteins (OEP)"/>
    <property type="match status" value="1"/>
</dbReference>
<dbReference type="SUPFAM" id="SSF56954">
    <property type="entry name" value="Outer membrane efflux proteins (OEP)"/>
    <property type="match status" value="1"/>
</dbReference>
<dbReference type="Proteomes" id="UP000220629">
    <property type="component" value="Unassembled WGS sequence"/>
</dbReference>
<dbReference type="RefSeq" id="WP_098153056.1">
    <property type="nucleotide sequence ID" value="NZ_CADEQK010000023.1"/>
</dbReference>
<accession>A0A2A7SIQ3</accession>
<evidence type="ECO:0000256" key="4">
    <source>
        <dbReference type="SAM" id="MobiDB-lite"/>
    </source>
</evidence>
<keyword evidence="2" id="KW-0812">Transmembrane</keyword>